<keyword evidence="2" id="KW-1185">Reference proteome</keyword>
<proteinExistence type="predicted"/>
<gene>
    <name evidence="1" type="ORF">L288_20390</name>
</gene>
<protein>
    <submittedName>
        <fullName evidence="1">Uncharacterized protein</fullName>
    </submittedName>
</protein>
<accession>T0HM01</accession>
<evidence type="ECO:0000313" key="1">
    <source>
        <dbReference type="EMBL" id="EQA98613.1"/>
    </source>
</evidence>
<comment type="caution">
    <text evidence="1">The sequence shown here is derived from an EMBL/GenBank/DDBJ whole genome shotgun (WGS) entry which is preliminary data.</text>
</comment>
<dbReference type="EMBL" id="ATHO01000171">
    <property type="protein sequence ID" value="EQA98613.1"/>
    <property type="molecule type" value="Genomic_DNA"/>
</dbReference>
<sequence>MLVKVPSELLNCCTESEEVPGAAAVIVPVWMMVAAATGLTEASAAPTMAAIARNFLISYPQIQNYQLAIQKQASCQWLFCAFFSFSR</sequence>
<organism evidence="1 2">
    <name type="scientific">Sphingobium quisquiliarum P25</name>
    <dbReference type="NCBI Taxonomy" id="1329909"/>
    <lineage>
        <taxon>Bacteria</taxon>
        <taxon>Pseudomonadati</taxon>
        <taxon>Pseudomonadota</taxon>
        <taxon>Alphaproteobacteria</taxon>
        <taxon>Sphingomonadales</taxon>
        <taxon>Sphingomonadaceae</taxon>
        <taxon>Sphingobium</taxon>
    </lineage>
</organism>
<dbReference type="Proteomes" id="UP000015525">
    <property type="component" value="Unassembled WGS sequence"/>
</dbReference>
<evidence type="ECO:0000313" key="2">
    <source>
        <dbReference type="Proteomes" id="UP000015525"/>
    </source>
</evidence>
<name>T0HM01_9SPHN</name>
<dbReference type="AlphaFoldDB" id="T0HM01"/>
<reference evidence="1 2" key="1">
    <citation type="journal article" date="2013" name="Genome Announc.">
        <title>Draft Genome Sequence of Sphingobium quisquiliarum Strain P25T, a Novel Hexachlorocyclohexane (HCH)-Degrading Bacterium Isolated from an HCH Dumpsite.</title>
        <authorList>
            <person name="Kumar Singh A."/>
            <person name="Sangwan N."/>
            <person name="Sharma A."/>
            <person name="Gupta V."/>
            <person name="Khurana J.P."/>
            <person name="Lal R."/>
        </authorList>
    </citation>
    <scope>NUCLEOTIDE SEQUENCE [LARGE SCALE GENOMIC DNA]</scope>
    <source>
        <strain evidence="1 2">P25</strain>
    </source>
</reference>